<evidence type="ECO:0000313" key="3">
    <source>
        <dbReference type="Proteomes" id="UP001231859"/>
    </source>
</evidence>
<keyword evidence="3" id="KW-1185">Reference proteome</keyword>
<protein>
    <recommendedName>
        <fullName evidence="1">Surface presentation of antigen domain-containing protein</fullName>
    </recommendedName>
</protein>
<evidence type="ECO:0000313" key="2">
    <source>
        <dbReference type="EMBL" id="WGO83853.1"/>
    </source>
</evidence>
<evidence type="ECO:0000259" key="1">
    <source>
        <dbReference type="Pfam" id="PF02510"/>
    </source>
</evidence>
<dbReference type="RefSeq" id="WP_280938879.1">
    <property type="nucleotide sequence ID" value="NZ_CP123759.1"/>
</dbReference>
<dbReference type="InterPro" id="IPR056746">
    <property type="entry name" value="SPAN_dom"/>
</dbReference>
<dbReference type="Pfam" id="PF02510">
    <property type="entry name" value="SPAN"/>
    <property type="match status" value="1"/>
</dbReference>
<dbReference type="EMBL" id="CP123759">
    <property type="protein sequence ID" value="WGO83853.1"/>
    <property type="molecule type" value="Genomic_DNA"/>
</dbReference>
<accession>A0ABY8P2X4</accession>
<dbReference type="Proteomes" id="UP001231859">
    <property type="component" value="Chromosome"/>
</dbReference>
<name>A0ABY8P2X4_9GAMM</name>
<feature type="domain" description="Surface presentation of antigen" evidence="1">
    <location>
        <begin position="263"/>
        <end position="322"/>
    </location>
</feature>
<proteinExistence type="predicted"/>
<reference evidence="2 3" key="1">
    <citation type="submission" date="2023-04" db="EMBL/GenBank/DDBJ databases">
        <title>Genome dynamics across the evolutionary transition to endosymbiosis.</title>
        <authorList>
            <person name="Siozios S."/>
            <person name="Nadal-Jimenez P."/>
            <person name="Azagi T."/>
            <person name="Sprong H."/>
            <person name="Frost C.L."/>
            <person name="Parratt S.R."/>
            <person name="Taylor G."/>
            <person name="Brettell L."/>
            <person name="Lew K.C."/>
            <person name="Croft L."/>
            <person name="King K.C."/>
            <person name="Brockhurst M.A."/>
            <person name="Hypsa V."/>
            <person name="Novakova E."/>
            <person name="Darby A.C."/>
            <person name="Hurst G.D.D."/>
        </authorList>
    </citation>
    <scope>NUCLEOTIDE SEQUENCE [LARGE SCALE GENOMIC DNA]</scope>
    <source>
        <strain evidence="3">aApi_AU</strain>
    </source>
</reference>
<organism evidence="2 3">
    <name type="scientific">Arsenophonus apicola</name>
    <dbReference type="NCBI Taxonomy" id="2879119"/>
    <lineage>
        <taxon>Bacteria</taxon>
        <taxon>Pseudomonadati</taxon>
        <taxon>Pseudomonadota</taxon>
        <taxon>Gammaproteobacteria</taxon>
        <taxon>Enterobacterales</taxon>
        <taxon>Morganellaceae</taxon>
        <taxon>Arsenophonus</taxon>
    </lineage>
</organism>
<sequence length="339" mass="37923">MVNIDTHQPQQIISSSSYLPDNLCTSFSSSERYDEQISNTYLSKEIDERLTLLQSIIVTALPTEITLYDQEQKQHELLATELVIPTNLPFNNTEIPTNFFSTGYQQHSVTVSSDQKRDAINQQAIEKQIKISELVENQQICVKIKSTMLAKHLADDKLVSIEAETVAKSLLNAGDTHLQNVSHKVIKEDDLWPTITNELNNTELVEQENCQSLTDSDNLANSDSASHFTNWPSLQAATNYQSDITAELPAKTATTTMPSNHSSPEAELRYTFTQWQGGTHHVDIYRIANHHLQLMASNSHVMSILQRHLNERASPSTVSLADTLNITLNNSDESGDESS</sequence>
<gene>
    <name evidence="2" type="ORF">QG404_02735</name>
</gene>